<evidence type="ECO:0000259" key="1">
    <source>
        <dbReference type="PROSITE" id="PS50969"/>
    </source>
</evidence>
<dbReference type="AlphaFoldDB" id="A0A6C0BED6"/>
<dbReference type="InterPro" id="IPR050365">
    <property type="entry name" value="TIM50"/>
</dbReference>
<sequence length="215" mass="24633">MEHIHIVLDLDATLVHSIGQDSTSIEVLKTDPQYSFLSDRSKIINVVDILDNSKKGKGIVTSFVVILRPYLKEFLNFLLDNVGKITIYSAGQKRYVRSIESQIFDVNNEIYNKKLVNVLTFADCEPLDNYLVKDLEKKGFPMETTLIIDDNKSTFSKNPDNAIYISAYTPNLSKEQVMYDDKTLLNIMDWMKENLPGCKDVRLLKKDNACKKIQN</sequence>
<accession>A0A6C0BED6</accession>
<organism evidence="2">
    <name type="scientific">viral metagenome</name>
    <dbReference type="NCBI Taxonomy" id="1070528"/>
    <lineage>
        <taxon>unclassified sequences</taxon>
        <taxon>metagenomes</taxon>
        <taxon>organismal metagenomes</taxon>
    </lineage>
</organism>
<dbReference type="Gene3D" id="3.40.50.1000">
    <property type="entry name" value="HAD superfamily/HAD-like"/>
    <property type="match status" value="1"/>
</dbReference>
<reference evidence="2" key="1">
    <citation type="journal article" date="2020" name="Nature">
        <title>Giant virus diversity and host interactions through global metagenomics.</title>
        <authorList>
            <person name="Schulz F."/>
            <person name="Roux S."/>
            <person name="Paez-Espino D."/>
            <person name="Jungbluth S."/>
            <person name="Walsh D.A."/>
            <person name="Denef V.J."/>
            <person name="McMahon K.D."/>
            <person name="Konstantinidis K.T."/>
            <person name="Eloe-Fadrosh E.A."/>
            <person name="Kyrpides N.C."/>
            <person name="Woyke T."/>
        </authorList>
    </citation>
    <scope>NUCLEOTIDE SEQUENCE</scope>
    <source>
        <strain evidence="2">GVMAG-M-3300010160-4</strain>
    </source>
</reference>
<dbReference type="EMBL" id="MN739121">
    <property type="protein sequence ID" value="QHS89949.1"/>
    <property type="molecule type" value="Genomic_DNA"/>
</dbReference>
<dbReference type="PANTHER" id="PTHR12210">
    <property type="entry name" value="DULLARD PROTEIN PHOSPHATASE"/>
    <property type="match status" value="1"/>
</dbReference>
<dbReference type="InterPro" id="IPR023214">
    <property type="entry name" value="HAD_sf"/>
</dbReference>
<protein>
    <recommendedName>
        <fullName evidence="1">FCP1 homology domain-containing protein</fullName>
    </recommendedName>
</protein>
<dbReference type="InterPro" id="IPR036412">
    <property type="entry name" value="HAD-like_sf"/>
</dbReference>
<proteinExistence type="predicted"/>
<dbReference type="Pfam" id="PF03031">
    <property type="entry name" value="NIF"/>
    <property type="match status" value="1"/>
</dbReference>
<evidence type="ECO:0000313" key="2">
    <source>
        <dbReference type="EMBL" id="QHS89949.1"/>
    </source>
</evidence>
<name>A0A6C0BED6_9ZZZZ</name>
<dbReference type="PROSITE" id="PS50969">
    <property type="entry name" value="FCP1"/>
    <property type="match status" value="1"/>
</dbReference>
<feature type="domain" description="FCP1 homology" evidence="1">
    <location>
        <begin position="1"/>
        <end position="188"/>
    </location>
</feature>
<dbReference type="SUPFAM" id="SSF56784">
    <property type="entry name" value="HAD-like"/>
    <property type="match status" value="1"/>
</dbReference>
<dbReference type="SMART" id="SM00577">
    <property type="entry name" value="CPDc"/>
    <property type="match status" value="1"/>
</dbReference>
<dbReference type="InterPro" id="IPR004274">
    <property type="entry name" value="FCP1_dom"/>
</dbReference>